<dbReference type="EMBL" id="OBQI01000006">
    <property type="protein sequence ID" value="SOC51665.1"/>
    <property type="molecule type" value="Genomic_DNA"/>
</dbReference>
<feature type="domain" description="Methyltransferase type 11" evidence="2">
    <location>
        <begin position="57"/>
        <end position="146"/>
    </location>
</feature>
<dbReference type="PANTHER" id="PTHR43464">
    <property type="entry name" value="METHYLTRANSFERASE"/>
    <property type="match status" value="1"/>
</dbReference>
<dbReference type="Gene3D" id="3.40.50.150">
    <property type="entry name" value="Vaccinia Virus protein VP39"/>
    <property type="match status" value="1"/>
</dbReference>
<proteinExistence type="predicted"/>
<dbReference type="CDD" id="cd02440">
    <property type="entry name" value="AdoMet_MTases"/>
    <property type="match status" value="1"/>
</dbReference>
<keyword evidence="3" id="KW-0830">Ubiquinone</keyword>
<feature type="region of interest" description="Disordered" evidence="1">
    <location>
        <begin position="240"/>
        <end position="271"/>
    </location>
</feature>
<dbReference type="InterPro" id="IPR013216">
    <property type="entry name" value="Methyltransf_11"/>
</dbReference>
<organism evidence="3 4">
    <name type="scientific">Blastococcus aggregatus</name>
    <dbReference type="NCBI Taxonomy" id="38502"/>
    <lineage>
        <taxon>Bacteria</taxon>
        <taxon>Bacillati</taxon>
        <taxon>Actinomycetota</taxon>
        <taxon>Actinomycetes</taxon>
        <taxon>Geodermatophilales</taxon>
        <taxon>Geodermatophilaceae</taxon>
        <taxon>Blastococcus</taxon>
    </lineage>
</organism>
<keyword evidence="3" id="KW-0808">Transferase</keyword>
<dbReference type="RefSeq" id="WP_097196569.1">
    <property type="nucleotide sequence ID" value="NZ_OBQI01000006.1"/>
</dbReference>
<dbReference type="GO" id="GO:0010420">
    <property type="term" value="F:polyprenyldihydroxybenzoate methyltransferase activity"/>
    <property type="evidence" value="ECO:0007669"/>
    <property type="project" value="TreeGrafter"/>
</dbReference>
<dbReference type="InterPro" id="IPR029063">
    <property type="entry name" value="SAM-dependent_MTases_sf"/>
</dbReference>
<protein>
    <submittedName>
        <fullName evidence="3">2-polyprenyl-6-hydroxyphenyl methylase / 3-demethylubiquinone-9 3-methyltransferase</fullName>
    </submittedName>
</protein>
<keyword evidence="3" id="KW-0489">Methyltransferase</keyword>
<accession>A0A285VC23</accession>
<dbReference type="PANTHER" id="PTHR43464:SF23">
    <property type="entry name" value="JUVENILE HORMONE ACID O-METHYLTRANSFERASE"/>
    <property type="match status" value="1"/>
</dbReference>
<name>A0A285VC23_9ACTN</name>
<dbReference type="OrthoDB" id="9805171at2"/>
<evidence type="ECO:0000313" key="4">
    <source>
        <dbReference type="Proteomes" id="UP000219435"/>
    </source>
</evidence>
<dbReference type="Proteomes" id="UP000219435">
    <property type="component" value="Unassembled WGS sequence"/>
</dbReference>
<keyword evidence="4" id="KW-1185">Reference proteome</keyword>
<evidence type="ECO:0000259" key="2">
    <source>
        <dbReference type="Pfam" id="PF08241"/>
    </source>
</evidence>
<evidence type="ECO:0000256" key="1">
    <source>
        <dbReference type="SAM" id="MobiDB-lite"/>
    </source>
</evidence>
<reference evidence="4" key="1">
    <citation type="submission" date="2017-08" db="EMBL/GenBank/DDBJ databases">
        <authorList>
            <person name="Varghese N."/>
            <person name="Submissions S."/>
        </authorList>
    </citation>
    <scope>NUCLEOTIDE SEQUENCE [LARGE SCALE GENOMIC DNA]</scope>
    <source>
        <strain evidence="4">DSM 4725</strain>
    </source>
</reference>
<dbReference type="SUPFAM" id="SSF53335">
    <property type="entry name" value="S-adenosyl-L-methionine-dependent methyltransferases"/>
    <property type="match status" value="1"/>
</dbReference>
<dbReference type="AlphaFoldDB" id="A0A285VC23"/>
<evidence type="ECO:0000313" key="3">
    <source>
        <dbReference type="EMBL" id="SOC51665.1"/>
    </source>
</evidence>
<sequence>MSGADRAGRRARNDPAQYDTLADQWWEPSGGFAALHWLAASRAEHIPPADRPGSVLVDLACGGGLMAPHVDRLGYRHVGVDIGLSGLLLARGHGMTPVRGSVLAVPLADGCADVVVAGEILEHVEDHVGVLAECARLLKPGGTLVIDALAAGRLSVLINVHLFERLPGGPPRGLHDPALFVDRKLLLAAADRLGLDLELVGLRPSIREAIAWKLGRRDLVRMKPIRSTAVVFAGYGRKRRETTASPDGHGARAARTVEDMTPSPRAAQAQP</sequence>
<gene>
    <name evidence="3" type="ORF">SAMN05660748_3805</name>
</gene>
<dbReference type="Pfam" id="PF08241">
    <property type="entry name" value="Methyltransf_11"/>
    <property type="match status" value="1"/>
</dbReference>
<dbReference type="GO" id="GO:0032259">
    <property type="term" value="P:methylation"/>
    <property type="evidence" value="ECO:0007669"/>
    <property type="project" value="UniProtKB-KW"/>
</dbReference>